<sequence length="53" mass="6267">MAYGNSPDYDTMLEDFHQKLSLNSKSFEKRLNEVYGLVKERVRREEAVITKTE</sequence>
<reference evidence="1 2" key="1">
    <citation type="submission" date="2023-11" db="EMBL/GenBank/DDBJ databases">
        <title>Halocaridina rubra genome assembly.</title>
        <authorList>
            <person name="Smith C."/>
        </authorList>
    </citation>
    <scope>NUCLEOTIDE SEQUENCE [LARGE SCALE GENOMIC DNA]</scope>
    <source>
        <strain evidence="1">EP-1</strain>
        <tissue evidence="1">Whole</tissue>
    </source>
</reference>
<keyword evidence="2" id="KW-1185">Reference proteome</keyword>
<feature type="non-terminal residue" evidence="1">
    <location>
        <position position="53"/>
    </location>
</feature>
<comment type="caution">
    <text evidence="1">The sequence shown here is derived from an EMBL/GenBank/DDBJ whole genome shotgun (WGS) entry which is preliminary data.</text>
</comment>
<evidence type="ECO:0000313" key="2">
    <source>
        <dbReference type="Proteomes" id="UP001381693"/>
    </source>
</evidence>
<name>A0AAN8XDK7_HALRR</name>
<organism evidence="1 2">
    <name type="scientific">Halocaridina rubra</name>
    <name type="common">Hawaiian red shrimp</name>
    <dbReference type="NCBI Taxonomy" id="373956"/>
    <lineage>
        <taxon>Eukaryota</taxon>
        <taxon>Metazoa</taxon>
        <taxon>Ecdysozoa</taxon>
        <taxon>Arthropoda</taxon>
        <taxon>Crustacea</taxon>
        <taxon>Multicrustacea</taxon>
        <taxon>Malacostraca</taxon>
        <taxon>Eumalacostraca</taxon>
        <taxon>Eucarida</taxon>
        <taxon>Decapoda</taxon>
        <taxon>Pleocyemata</taxon>
        <taxon>Caridea</taxon>
        <taxon>Atyoidea</taxon>
        <taxon>Atyidae</taxon>
        <taxon>Halocaridina</taxon>
    </lineage>
</organism>
<evidence type="ECO:0000313" key="1">
    <source>
        <dbReference type="EMBL" id="KAK7081407.1"/>
    </source>
</evidence>
<proteinExistence type="predicted"/>
<dbReference type="Proteomes" id="UP001381693">
    <property type="component" value="Unassembled WGS sequence"/>
</dbReference>
<gene>
    <name evidence="1" type="ORF">SK128_014761</name>
</gene>
<protein>
    <submittedName>
        <fullName evidence="1">Uncharacterized protein</fullName>
    </submittedName>
</protein>
<dbReference type="EMBL" id="JAXCGZ010004980">
    <property type="protein sequence ID" value="KAK7081407.1"/>
    <property type="molecule type" value="Genomic_DNA"/>
</dbReference>
<dbReference type="AlphaFoldDB" id="A0AAN8XDK7"/>
<accession>A0AAN8XDK7</accession>